<keyword evidence="3" id="KW-1185">Reference proteome</keyword>
<gene>
    <name evidence="2" type="ORF">AA12717_2026</name>
</gene>
<evidence type="ECO:0008006" key="4">
    <source>
        <dbReference type="Google" id="ProtNLM"/>
    </source>
</evidence>
<proteinExistence type="predicted"/>
<protein>
    <recommendedName>
        <fullName evidence="4">Transposase IS116/IS110/IS902 family protein</fullName>
    </recommendedName>
</protein>
<dbReference type="EMBL" id="BAQP01000136">
    <property type="protein sequence ID" value="GBQ25309.1"/>
    <property type="molecule type" value="Genomic_DNA"/>
</dbReference>
<reference evidence="2" key="1">
    <citation type="submission" date="2013-04" db="EMBL/GenBank/DDBJ databases">
        <title>The genome sequencing project of 58 acetic acid bacteria.</title>
        <authorList>
            <person name="Okamoto-Kainuma A."/>
            <person name="Ishikawa M."/>
            <person name="Umino S."/>
            <person name="Koizumi Y."/>
            <person name="Shiwa Y."/>
            <person name="Yoshikawa H."/>
            <person name="Matsutani M."/>
            <person name="Matsushita K."/>
        </authorList>
    </citation>
    <scope>NUCLEOTIDE SEQUENCE</scope>
    <source>
        <strain evidence="2">DSM 12717</strain>
    </source>
</reference>
<comment type="caution">
    <text evidence="2">The sequence shown here is derived from an EMBL/GenBank/DDBJ whole genome shotgun (WGS) entry which is preliminary data.</text>
</comment>
<evidence type="ECO:0000313" key="2">
    <source>
        <dbReference type="EMBL" id="GBQ25309.1"/>
    </source>
</evidence>
<accession>A0ABQ0P7A5</accession>
<evidence type="ECO:0000256" key="1">
    <source>
        <dbReference type="SAM" id="MobiDB-lite"/>
    </source>
</evidence>
<name>A0ABQ0P7A5_9PROT</name>
<organism evidence="2 3">
    <name type="scientific">Gluconacetobacter sacchari DSM 12717</name>
    <dbReference type="NCBI Taxonomy" id="1307940"/>
    <lineage>
        <taxon>Bacteria</taxon>
        <taxon>Pseudomonadati</taxon>
        <taxon>Pseudomonadota</taxon>
        <taxon>Alphaproteobacteria</taxon>
        <taxon>Acetobacterales</taxon>
        <taxon>Acetobacteraceae</taxon>
        <taxon>Gluconacetobacter</taxon>
    </lineage>
</organism>
<evidence type="ECO:0000313" key="3">
    <source>
        <dbReference type="Proteomes" id="UP001060895"/>
    </source>
</evidence>
<sequence>MESRMQRHLSTGSTLISALLARDRPARPARRADLAFLFGIAGPPSSPRKDARGHRGSRSGHSLGALIQIIARSHADMVE</sequence>
<feature type="region of interest" description="Disordered" evidence="1">
    <location>
        <begin position="42"/>
        <end position="63"/>
    </location>
</feature>
<dbReference type="Proteomes" id="UP001060895">
    <property type="component" value="Unassembled WGS sequence"/>
</dbReference>